<comment type="subcellular location">
    <subcellularLocation>
        <location evidence="1">Cell inner membrane</location>
        <topology evidence="1">Multi-pass membrane protein</topology>
    </subcellularLocation>
    <subcellularLocation>
        <location evidence="8">Cell membrane</location>
        <topology evidence="8">Multi-pass membrane protein</topology>
    </subcellularLocation>
</comment>
<dbReference type="GO" id="GO:0043190">
    <property type="term" value="C:ATP-binding cassette (ABC) transporter complex"/>
    <property type="evidence" value="ECO:0007669"/>
    <property type="project" value="InterPro"/>
</dbReference>
<comment type="similarity">
    <text evidence="2">Belongs to the binding-protein-dependent transport system permease family. HisMQ subfamily.</text>
</comment>
<evidence type="ECO:0000256" key="5">
    <source>
        <dbReference type="ARBA" id="ARBA00022692"/>
    </source>
</evidence>
<dbReference type="Pfam" id="PF00528">
    <property type="entry name" value="BPD_transp_1"/>
    <property type="match status" value="1"/>
</dbReference>
<proteinExistence type="inferred from homology"/>
<dbReference type="Proteomes" id="UP000219182">
    <property type="component" value="Unassembled WGS sequence"/>
</dbReference>
<gene>
    <name evidence="10" type="ORF">CN311_18045</name>
</gene>
<evidence type="ECO:0000256" key="3">
    <source>
        <dbReference type="ARBA" id="ARBA00022448"/>
    </source>
</evidence>
<dbReference type="RefSeq" id="WP_097575100.1">
    <property type="nucleotide sequence ID" value="NZ_NWQG01000112.1"/>
</dbReference>
<keyword evidence="4" id="KW-1003">Cell membrane</keyword>
<dbReference type="SUPFAM" id="SSF161098">
    <property type="entry name" value="MetI-like"/>
    <property type="match status" value="1"/>
</dbReference>
<evidence type="ECO:0000313" key="11">
    <source>
        <dbReference type="Proteomes" id="UP000219182"/>
    </source>
</evidence>
<evidence type="ECO:0000256" key="1">
    <source>
        <dbReference type="ARBA" id="ARBA00004429"/>
    </source>
</evidence>
<protein>
    <submittedName>
        <fullName evidence="10">ABC transporter</fullName>
    </submittedName>
</protein>
<dbReference type="GO" id="GO:0006865">
    <property type="term" value="P:amino acid transport"/>
    <property type="evidence" value="ECO:0007669"/>
    <property type="project" value="TreeGrafter"/>
</dbReference>
<name>A0A2A6FCN9_9HYPH</name>
<dbReference type="GO" id="GO:0022857">
    <property type="term" value="F:transmembrane transporter activity"/>
    <property type="evidence" value="ECO:0007669"/>
    <property type="project" value="InterPro"/>
</dbReference>
<dbReference type="Gene3D" id="1.10.3720.10">
    <property type="entry name" value="MetI-like"/>
    <property type="match status" value="1"/>
</dbReference>
<dbReference type="InterPro" id="IPR043429">
    <property type="entry name" value="ArtM/GltK/GlnP/TcyL/YhdX-like"/>
</dbReference>
<feature type="transmembrane region" description="Helical" evidence="8">
    <location>
        <begin position="147"/>
        <end position="170"/>
    </location>
</feature>
<accession>A0A2A6FCN9</accession>
<sequence>MNYTFQFGVVFAQLPYLLGGALLTLEVAFLSFWLGAVIGLFGALGKMYGGRAIRWLINAYVVFFTNTPALVQIFFLFYALPDVGVLLTPMTAVVIGMTLNSGAYLTDILRAGILSVRREEIETAQVLGMSGPQMVRFVILPHIAKTIYAPLSNFFIWLVLGSSMAAIFGVEELTGRAINISTQNLRTIETFAVIAVIYIALTFIASIALALVGRWAFRVRARIF</sequence>
<feature type="transmembrane region" description="Helical" evidence="8">
    <location>
        <begin position="190"/>
        <end position="212"/>
    </location>
</feature>
<evidence type="ECO:0000256" key="7">
    <source>
        <dbReference type="ARBA" id="ARBA00023136"/>
    </source>
</evidence>
<dbReference type="PANTHER" id="PTHR30614">
    <property type="entry name" value="MEMBRANE COMPONENT OF AMINO ACID ABC TRANSPORTER"/>
    <property type="match status" value="1"/>
</dbReference>
<dbReference type="CDD" id="cd06261">
    <property type="entry name" value="TM_PBP2"/>
    <property type="match status" value="1"/>
</dbReference>
<evidence type="ECO:0000256" key="8">
    <source>
        <dbReference type="RuleBase" id="RU363032"/>
    </source>
</evidence>
<feature type="transmembrane region" description="Helical" evidence="8">
    <location>
        <begin position="55"/>
        <end position="80"/>
    </location>
</feature>
<keyword evidence="3 8" id="KW-0813">Transport</keyword>
<dbReference type="InterPro" id="IPR010065">
    <property type="entry name" value="AA_ABC_transptr_permease_3TM"/>
</dbReference>
<dbReference type="NCBIfam" id="TIGR01726">
    <property type="entry name" value="HEQRo_perm_3TM"/>
    <property type="match status" value="1"/>
</dbReference>
<dbReference type="InterPro" id="IPR000515">
    <property type="entry name" value="MetI-like"/>
</dbReference>
<feature type="transmembrane region" description="Helical" evidence="8">
    <location>
        <begin position="86"/>
        <end position="109"/>
    </location>
</feature>
<reference evidence="10 11" key="1">
    <citation type="submission" date="2017-09" db="EMBL/GenBank/DDBJ databases">
        <title>Mesorhizobum sanjuanii sp. nov. isolated from nodules of Lotus tenuis in saline-alkaline lowlands of Flooding Pampa.</title>
        <authorList>
            <person name="Sannazzaro A.I."/>
            <person name="Torres Tejerizo G.A."/>
            <person name="Fontana F."/>
            <person name="Cumpa Velazquez L.M."/>
            <person name="Hansen L."/>
            <person name="Pistorio M."/>
            <person name="Estrella M.J."/>
        </authorList>
    </citation>
    <scope>NUCLEOTIDE SEQUENCE [LARGE SCALE GENOMIC DNA]</scope>
    <source>
        <strain evidence="10 11">BSA136</strain>
    </source>
</reference>
<evidence type="ECO:0000256" key="4">
    <source>
        <dbReference type="ARBA" id="ARBA00022475"/>
    </source>
</evidence>
<feature type="transmembrane region" description="Helical" evidence="8">
    <location>
        <begin position="20"/>
        <end position="43"/>
    </location>
</feature>
<dbReference type="PROSITE" id="PS50928">
    <property type="entry name" value="ABC_TM1"/>
    <property type="match status" value="1"/>
</dbReference>
<keyword evidence="7 8" id="KW-0472">Membrane</keyword>
<feature type="domain" description="ABC transmembrane type-1" evidence="9">
    <location>
        <begin position="21"/>
        <end position="209"/>
    </location>
</feature>
<evidence type="ECO:0000256" key="6">
    <source>
        <dbReference type="ARBA" id="ARBA00022989"/>
    </source>
</evidence>
<dbReference type="EMBL" id="NWQG01000112">
    <property type="protein sequence ID" value="PDQ19717.1"/>
    <property type="molecule type" value="Genomic_DNA"/>
</dbReference>
<evidence type="ECO:0000256" key="2">
    <source>
        <dbReference type="ARBA" id="ARBA00010072"/>
    </source>
</evidence>
<evidence type="ECO:0000313" key="10">
    <source>
        <dbReference type="EMBL" id="PDQ19717.1"/>
    </source>
</evidence>
<dbReference type="PANTHER" id="PTHR30614:SF35">
    <property type="entry name" value="ABC TRANSPORTER PERMEASE PROTEIN"/>
    <property type="match status" value="1"/>
</dbReference>
<comment type="caution">
    <text evidence="10">The sequence shown here is derived from an EMBL/GenBank/DDBJ whole genome shotgun (WGS) entry which is preliminary data.</text>
</comment>
<keyword evidence="6 8" id="KW-1133">Transmembrane helix</keyword>
<dbReference type="AlphaFoldDB" id="A0A2A6FCN9"/>
<dbReference type="InterPro" id="IPR035906">
    <property type="entry name" value="MetI-like_sf"/>
</dbReference>
<keyword evidence="5 8" id="KW-0812">Transmembrane</keyword>
<keyword evidence="11" id="KW-1185">Reference proteome</keyword>
<evidence type="ECO:0000259" key="9">
    <source>
        <dbReference type="PROSITE" id="PS50928"/>
    </source>
</evidence>
<organism evidence="10 11">
    <name type="scientific">Mesorhizobium sanjuanii</name>
    <dbReference type="NCBI Taxonomy" id="2037900"/>
    <lineage>
        <taxon>Bacteria</taxon>
        <taxon>Pseudomonadati</taxon>
        <taxon>Pseudomonadota</taxon>
        <taxon>Alphaproteobacteria</taxon>
        <taxon>Hyphomicrobiales</taxon>
        <taxon>Phyllobacteriaceae</taxon>
        <taxon>Mesorhizobium</taxon>
    </lineage>
</organism>